<name>A0A7Y0HN11_9CLOT</name>
<dbReference type="PANTHER" id="PTHR18964">
    <property type="entry name" value="ROK (REPRESSOR, ORF, KINASE) FAMILY"/>
    <property type="match status" value="1"/>
</dbReference>
<organism evidence="4 5">
    <name type="scientific">Clostridium muellerianum</name>
    <dbReference type="NCBI Taxonomy" id="2716538"/>
    <lineage>
        <taxon>Bacteria</taxon>
        <taxon>Bacillati</taxon>
        <taxon>Bacillota</taxon>
        <taxon>Clostridia</taxon>
        <taxon>Eubacteriales</taxon>
        <taxon>Clostridiaceae</taxon>
        <taxon>Clostridium</taxon>
    </lineage>
</organism>
<sequence length="387" mass="44146">MKRLKSIDQETIRRLNQKKILNLLYRNNKLTKQDISQKLDISIPTVISNSNDLIEQGFLQEAGVAESTGGRKPTIIKFIPDCRYSFGVCITKDRVRIILANLNFNVIHETNFHMPENLCDFKDIIIKVRNCVEKIINNLNIPLDKILGIGFSLPGVVDEKRLFLKNMTNLGIRNIFFKEFECFFKFPVFIENEANASAYAEAFINFSDTKNSLIFISITEGVGTGIVIGDSVYKGFNKRAGEFGHMTIVKNGRKCNCGKMGCWELYASKKALLDEYRNIFNDDKNNLSYFLKMTQTNQKAKAILDTYVDFLAEGIKNIILTLDPKDILIGGEIFPYKSFIEEDLIKKVFESNSFYDKNQCNVMFSSLGENASIFGAAFLPMEKIFFL</sequence>
<comment type="similarity">
    <text evidence="2">Belongs to the ROK (NagC/XylR) family.</text>
</comment>
<dbReference type="EMBL" id="JABBNI010000014">
    <property type="protein sequence ID" value="NMM62715.1"/>
    <property type="molecule type" value="Genomic_DNA"/>
</dbReference>
<proteinExistence type="inferred from homology"/>
<evidence type="ECO:0000313" key="5">
    <source>
        <dbReference type="Proteomes" id="UP000537131"/>
    </source>
</evidence>
<evidence type="ECO:0000256" key="1">
    <source>
        <dbReference type="ARBA" id="ARBA00002486"/>
    </source>
</evidence>
<keyword evidence="3" id="KW-0119">Carbohydrate metabolism</keyword>
<dbReference type="Proteomes" id="UP000537131">
    <property type="component" value="Unassembled WGS sequence"/>
</dbReference>
<dbReference type="Pfam" id="PF00480">
    <property type="entry name" value="ROK"/>
    <property type="match status" value="1"/>
</dbReference>
<accession>A0A7Y0HN11</accession>
<dbReference type="GO" id="GO:0042732">
    <property type="term" value="P:D-xylose metabolic process"/>
    <property type="evidence" value="ECO:0007669"/>
    <property type="project" value="UniProtKB-KW"/>
</dbReference>
<dbReference type="SUPFAM" id="SSF46785">
    <property type="entry name" value="Winged helix' DNA-binding domain"/>
    <property type="match status" value="1"/>
</dbReference>
<dbReference type="PROSITE" id="PS01125">
    <property type="entry name" value="ROK"/>
    <property type="match status" value="1"/>
</dbReference>
<evidence type="ECO:0000256" key="3">
    <source>
        <dbReference type="ARBA" id="ARBA00022629"/>
    </source>
</evidence>
<protein>
    <submittedName>
        <fullName evidence="4">ROK family transcriptional regulator</fullName>
    </submittedName>
</protein>
<dbReference type="Pfam" id="PF13412">
    <property type="entry name" value="HTH_24"/>
    <property type="match status" value="1"/>
</dbReference>
<dbReference type="InterPro" id="IPR000600">
    <property type="entry name" value="ROK"/>
</dbReference>
<comment type="caution">
    <text evidence="4">The sequence shown here is derived from an EMBL/GenBank/DDBJ whole genome shotgun (WGS) entry which is preliminary data.</text>
</comment>
<evidence type="ECO:0000256" key="2">
    <source>
        <dbReference type="ARBA" id="ARBA00006479"/>
    </source>
</evidence>
<keyword evidence="5" id="KW-1185">Reference proteome</keyword>
<reference evidence="4 5" key="1">
    <citation type="submission" date="2020-04" db="EMBL/GenBank/DDBJ databases">
        <authorList>
            <person name="Doyle D.A."/>
        </authorList>
    </citation>
    <scope>NUCLEOTIDE SEQUENCE [LARGE SCALE GENOMIC DNA]</scope>
    <source>
        <strain evidence="4 5">P21</strain>
    </source>
</reference>
<gene>
    <name evidence="4" type="ORF">HBE96_08400</name>
</gene>
<reference evidence="4 5" key="2">
    <citation type="submission" date="2020-06" db="EMBL/GenBank/DDBJ databases">
        <title>Complete Genome Sequence of Clostridium muelleri sp. nov. P21T, an Acid-Alcohol Producing Acetogen Isolated from Old Hay.</title>
        <authorList>
            <person name="Duncan K.E."/>
            <person name="Tanner R.S."/>
        </authorList>
    </citation>
    <scope>NUCLEOTIDE SEQUENCE [LARGE SCALE GENOMIC DNA]</scope>
    <source>
        <strain evidence="4 5">P21</strain>
    </source>
</reference>
<dbReference type="InterPro" id="IPR049874">
    <property type="entry name" value="ROK_cs"/>
</dbReference>
<evidence type="ECO:0000313" key="4">
    <source>
        <dbReference type="EMBL" id="NMM62715.1"/>
    </source>
</evidence>
<dbReference type="InterPro" id="IPR036390">
    <property type="entry name" value="WH_DNA-bd_sf"/>
</dbReference>
<dbReference type="InterPro" id="IPR036388">
    <property type="entry name" value="WH-like_DNA-bd_sf"/>
</dbReference>
<keyword evidence="3" id="KW-0859">Xylose metabolism</keyword>
<dbReference type="AlphaFoldDB" id="A0A7Y0HN11"/>
<dbReference type="Gene3D" id="1.10.10.10">
    <property type="entry name" value="Winged helix-like DNA-binding domain superfamily/Winged helix DNA-binding domain"/>
    <property type="match status" value="1"/>
</dbReference>
<dbReference type="SUPFAM" id="SSF53067">
    <property type="entry name" value="Actin-like ATPase domain"/>
    <property type="match status" value="1"/>
</dbReference>
<dbReference type="PANTHER" id="PTHR18964:SF110">
    <property type="entry name" value="TRANSCRIPTIONAL REGULATOR, XYLR-RELATED"/>
    <property type="match status" value="1"/>
</dbReference>
<comment type="function">
    <text evidence="1">Transcriptional repressor of xylose-utilizing enzymes.</text>
</comment>
<dbReference type="Gene3D" id="3.30.420.40">
    <property type="match status" value="2"/>
</dbReference>
<dbReference type="InterPro" id="IPR043129">
    <property type="entry name" value="ATPase_NBD"/>
</dbReference>